<dbReference type="Proteomes" id="UP001607302">
    <property type="component" value="Unassembled WGS sequence"/>
</dbReference>
<gene>
    <name evidence="1" type="ORF">V1478_009737</name>
</gene>
<protein>
    <submittedName>
        <fullName evidence="1">Uncharacterized protein</fullName>
    </submittedName>
</protein>
<dbReference type="AlphaFoldDB" id="A0ABD2AQI3"/>
<organism evidence="1 2">
    <name type="scientific">Vespula squamosa</name>
    <name type="common">Southern yellow jacket</name>
    <name type="synonym">Wasp</name>
    <dbReference type="NCBI Taxonomy" id="30214"/>
    <lineage>
        <taxon>Eukaryota</taxon>
        <taxon>Metazoa</taxon>
        <taxon>Ecdysozoa</taxon>
        <taxon>Arthropoda</taxon>
        <taxon>Hexapoda</taxon>
        <taxon>Insecta</taxon>
        <taxon>Pterygota</taxon>
        <taxon>Neoptera</taxon>
        <taxon>Endopterygota</taxon>
        <taxon>Hymenoptera</taxon>
        <taxon>Apocrita</taxon>
        <taxon>Aculeata</taxon>
        <taxon>Vespoidea</taxon>
        <taxon>Vespidae</taxon>
        <taxon>Vespinae</taxon>
        <taxon>Vespula</taxon>
    </lineage>
</organism>
<name>A0ABD2AQI3_VESSQ</name>
<keyword evidence="2" id="KW-1185">Reference proteome</keyword>
<comment type="caution">
    <text evidence="1">The sequence shown here is derived from an EMBL/GenBank/DDBJ whole genome shotgun (WGS) entry which is preliminary data.</text>
</comment>
<proteinExistence type="predicted"/>
<dbReference type="EMBL" id="JAUDFV010000141">
    <property type="protein sequence ID" value="KAL2722874.1"/>
    <property type="molecule type" value="Genomic_DNA"/>
</dbReference>
<sequence length="60" mass="7242">MMTLSHPPVLLHSELSRMVKPMILDYRSLVYYTVIRRMSRKKLEVVADSRKRKGKRRKVR</sequence>
<accession>A0ABD2AQI3</accession>
<evidence type="ECO:0000313" key="1">
    <source>
        <dbReference type="EMBL" id="KAL2722874.1"/>
    </source>
</evidence>
<evidence type="ECO:0000313" key="2">
    <source>
        <dbReference type="Proteomes" id="UP001607302"/>
    </source>
</evidence>
<reference evidence="1 2" key="1">
    <citation type="journal article" date="2024" name="Ann. Entomol. Soc. Am.">
        <title>Genomic analyses of the southern and eastern yellowjacket wasps (Hymenoptera: Vespidae) reveal evolutionary signatures of social life.</title>
        <authorList>
            <person name="Catto M.A."/>
            <person name="Caine P.B."/>
            <person name="Orr S.E."/>
            <person name="Hunt B.G."/>
            <person name="Goodisman M.A.D."/>
        </authorList>
    </citation>
    <scope>NUCLEOTIDE SEQUENCE [LARGE SCALE GENOMIC DNA]</scope>
    <source>
        <strain evidence="1">233</strain>
        <tissue evidence="1">Head and thorax</tissue>
    </source>
</reference>